<dbReference type="EMBL" id="BAAALS010000032">
    <property type="protein sequence ID" value="GAA1772317.1"/>
    <property type="molecule type" value="Genomic_DNA"/>
</dbReference>
<sequence>MLEEERKYEVDASFVLPDLEPCLPDGGHLVARPPLRLRATYYDTDDLRLARAGASLRHRRGDDEPWTVKLPTGTPGVRHEISRAGPPAAPPAELLDLVLALTRGAPVAPAATVRTTRRAYQLFDADGAMLVEVVDDAVRVGEQKAGFREVEVERKEGPRALLDRVAEALLAAGARATDEFVPKHVRALGDAARRPPDWPAPDRPGRAASAGDVVTAALRRDIARVVTHDPLVRLRAGVGDGDTAVHQMRVGCRRLRSNLRTFRALLDRGWAKELRAEVGWLADLLGAARDAEVLRARLRDTSAADPLAEVDAAVVARIDARLAAQHDEALRRLDDAMRDDRYVALLDRLLAAAREPRLTGRAGEPATVALPGLVLKPWHRLAVGGSRAPGAGRLDPLARDEVWHAVRINGKRARYAVDAVADALEGPAGDLAAALGAVQDVLGEHQDAVVAARTWLAIAAADPDDHALAVTAGRLYERERAAARAARSDFPRAWRRAAKRRLTRWLRETDD</sequence>
<comment type="caution">
    <text evidence="3">The sequence shown here is derived from an EMBL/GenBank/DDBJ whole genome shotgun (WGS) entry which is preliminary data.</text>
</comment>
<evidence type="ECO:0000259" key="2">
    <source>
        <dbReference type="PROSITE" id="PS51708"/>
    </source>
</evidence>
<dbReference type="InterPro" id="IPR023577">
    <property type="entry name" value="CYTH_domain"/>
</dbReference>
<dbReference type="Pfam" id="PF01928">
    <property type="entry name" value="CYTH"/>
    <property type="match status" value="1"/>
</dbReference>
<organism evidence="3 4">
    <name type="scientific">Luedemannella helvata</name>
    <dbReference type="NCBI Taxonomy" id="349315"/>
    <lineage>
        <taxon>Bacteria</taxon>
        <taxon>Bacillati</taxon>
        <taxon>Actinomycetota</taxon>
        <taxon>Actinomycetes</taxon>
        <taxon>Micromonosporales</taxon>
        <taxon>Micromonosporaceae</taxon>
        <taxon>Luedemannella</taxon>
    </lineage>
</organism>
<dbReference type="RefSeq" id="WP_344086815.1">
    <property type="nucleotide sequence ID" value="NZ_BAAALS010000032.1"/>
</dbReference>
<dbReference type="CDD" id="cd07374">
    <property type="entry name" value="CYTH-like_Pase"/>
    <property type="match status" value="1"/>
</dbReference>
<keyword evidence="4" id="KW-1185">Reference proteome</keyword>
<dbReference type="PANTHER" id="PTHR39339:SF1">
    <property type="entry name" value="CHAD DOMAIN-CONTAINING PROTEIN"/>
    <property type="match status" value="1"/>
</dbReference>
<dbReference type="Proteomes" id="UP001500655">
    <property type="component" value="Unassembled WGS sequence"/>
</dbReference>
<dbReference type="Gene3D" id="2.40.320.10">
    <property type="entry name" value="Hypothetical Protein Pfu-838710-001"/>
    <property type="match status" value="1"/>
</dbReference>
<dbReference type="PROSITE" id="PS51707">
    <property type="entry name" value="CYTH"/>
    <property type="match status" value="1"/>
</dbReference>
<dbReference type="InterPro" id="IPR038186">
    <property type="entry name" value="CHAD_dom_sf"/>
</dbReference>
<feature type="domain" description="CHAD" evidence="2">
    <location>
        <begin position="207"/>
        <end position="499"/>
    </location>
</feature>
<proteinExistence type="predicted"/>
<feature type="domain" description="CYTH" evidence="1">
    <location>
        <begin position="1"/>
        <end position="191"/>
    </location>
</feature>
<evidence type="ECO:0000259" key="1">
    <source>
        <dbReference type="PROSITE" id="PS51707"/>
    </source>
</evidence>
<dbReference type="InterPro" id="IPR033469">
    <property type="entry name" value="CYTH-like_dom_sf"/>
</dbReference>
<evidence type="ECO:0000313" key="3">
    <source>
        <dbReference type="EMBL" id="GAA1772317.1"/>
    </source>
</evidence>
<reference evidence="4" key="1">
    <citation type="journal article" date="2019" name="Int. J. Syst. Evol. Microbiol.">
        <title>The Global Catalogue of Microorganisms (GCM) 10K type strain sequencing project: providing services to taxonomists for standard genome sequencing and annotation.</title>
        <authorList>
            <consortium name="The Broad Institute Genomics Platform"/>
            <consortium name="The Broad Institute Genome Sequencing Center for Infectious Disease"/>
            <person name="Wu L."/>
            <person name="Ma J."/>
        </authorList>
    </citation>
    <scope>NUCLEOTIDE SEQUENCE [LARGE SCALE GENOMIC DNA]</scope>
    <source>
        <strain evidence="4">JCM 13249</strain>
    </source>
</reference>
<dbReference type="SMART" id="SM01118">
    <property type="entry name" value="CYTH"/>
    <property type="match status" value="1"/>
</dbReference>
<dbReference type="SMART" id="SM00880">
    <property type="entry name" value="CHAD"/>
    <property type="match status" value="1"/>
</dbReference>
<name>A0ABP4XA58_9ACTN</name>
<dbReference type="PANTHER" id="PTHR39339">
    <property type="entry name" value="SLR1444 PROTEIN"/>
    <property type="match status" value="1"/>
</dbReference>
<dbReference type="InterPro" id="IPR007899">
    <property type="entry name" value="CHAD_dom"/>
</dbReference>
<dbReference type="PROSITE" id="PS51708">
    <property type="entry name" value="CHAD"/>
    <property type="match status" value="1"/>
</dbReference>
<dbReference type="Gene3D" id="1.40.20.10">
    <property type="entry name" value="CHAD domain"/>
    <property type="match status" value="1"/>
</dbReference>
<gene>
    <name evidence="3" type="ORF">GCM10009681_49630</name>
</gene>
<dbReference type="SUPFAM" id="SSF55154">
    <property type="entry name" value="CYTH-like phosphatases"/>
    <property type="match status" value="1"/>
</dbReference>
<dbReference type="Pfam" id="PF05235">
    <property type="entry name" value="CHAD"/>
    <property type="match status" value="1"/>
</dbReference>
<protein>
    <submittedName>
        <fullName evidence="3">CYTH and CHAD domain-containing protein</fullName>
    </submittedName>
</protein>
<accession>A0ABP4XA58</accession>
<evidence type="ECO:0000313" key="4">
    <source>
        <dbReference type="Proteomes" id="UP001500655"/>
    </source>
</evidence>